<sequence length="129" mass="13450">MPAACAISESFSMSISTKCTSSPYSSNTLSSIGFRRLHGPQFGPLYSTMSTRSLSWYSLRNANWPLCFTLSPSNVALLSSSTSPSFSLSALSFVSFSFSVSAAAADATLAATPAPAPAPARGDATMMDK</sequence>
<evidence type="ECO:0000313" key="1">
    <source>
        <dbReference type="EMBL" id="CAD8239070.1"/>
    </source>
</evidence>
<name>A0A7R9Y1W2_MICPS</name>
<reference evidence="1" key="1">
    <citation type="submission" date="2021-01" db="EMBL/GenBank/DDBJ databases">
        <authorList>
            <person name="Corre E."/>
            <person name="Pelletier E."/>
            <person name="Niang G."/>
            <person name="Scheremetjew M."/>
            <person name="Finn R."/>
            <person name="Kale V."/>
            <person name="Holt S."/>
            <person name="Cochrane G."/>
            <person name="Meng A."/>
            <person name="Brown T."/>
            <person name="Cohen L."/>
        </authorList>
    </citation>
    <scope>NUCLEOTIDE SEQUENCE</scope>
    <source>
        <strain evidence="1">RCC1614</strain>
    </source>
</reference>
<proteinExistence type="predicted"/>
<organism evidence="1">
    <name type="scientific">Micromonas pusilla</name>
    <name type="common">Picoplanktonic green alga</name>
    <name type="synonym">Chromulina pusilla</name>
    <dbReference type="NCBI Taxonomy" id="38833"/>
    <lineage>
        <taxon>Eukaryota</taxon>
        <taxon>Viridiplantae</taxon>
        <taxon>Chlorophyta</taxon>
        <taxon>Mamiellophyceae</taxon>
        <taxon>Mamiellales</taxon>
        <taxon>Mamiellaceae</taxon>
        <taxon>Micromonas</taxon>
    </lineage>
</organism>
<dbReference type="EMBL" id="HBDY01008765">
    <property type="protein sequence ID" value="CAD8239070.1"/>
    <property type="molecule type" value="Transcribed_RNA"/>
</dbReference>
<gene>
    <name evidence="1" type="ORF">MPUS1402_LOCUS6523</name>
</gene>
<dbReference type="AlphaFoldDB" id="A0A7R9Y1W2"/>
<protein>
    <submittedName>
        <fullName evidence="1">Uncharacterized protein</fullName>
    </submittedName>
</protein>
<accession>A0A7R9Y1W2</accession>